<dbReference type="AlphaFoldDB" id="A0A8J7A6G2"/>
<dbReference type="SUPFAM" id="SSF53850">
    <property type="entry name" value="Periplasmic binding protein-like II"/>
    <property type="match status" value="1"/>
</dbReference>
<organism evidence="4 5">
    <name type="scientific">Desmonostoc muscorum LEGE 12446</name>
    <dbReference type="NCBI Taxonomy" id="1828758"/>
    <lineage>
        <taxon>Bacteria</taxon>
        <taxon>Bacillati</taxon>
        <taxon>Cyanobacteriota</taxon>
        <taxon>Cyanophyceae</taxon>
        <taxon>Nostocales</taxon>
        <taxon>Nostocaceae</taxon>
        <taxon>Desmonostoc</taxon>
    </lineage>
</organism>
<proteinExistence type="predicted"/>
<dbReference type="Gene3D" id="3.40.190.10">
    <property type="entry name" value="Periplasmic binding protein-like II"/>
    <property type="match status" value="2"/>
</dbReference>
<evidence type="ECO:0000256" key="1">
    <source>
        <dbReference type="ARBA" id="ARBA00022729"/>
    </source>
</evidence>
<evidence type="ECO:0000256" key="2">
    <source>
        <dbReference type="SAM" id="Phobius"/>
    </source>
</evidence>
<dbReference type="CDD" id="cd13653">
    <property type="entry name" value="PBP2_phosphate_like_1"/>
    <property type="match status" value="1"/>
</dbReference>
<accession>A0A8J7A6G2</accession>
<keyword evidence="2" id="KW-0472">Membrane</keyword>
<dbReference type="EMBL" id="JADEXS010000584">
    <property type="protein sequence ID" value="MBE9026351.1"/>
    <property type="molecule type" value="Genomic_DNA"/>
</dbReference>
<dbReference type="Proteomes" id="UP000622533">
    <property type="component" value="Unassembled WGS sequence"/>
</dbReference>
<dbReference type="PANTHER" id="PTHR30570:SF1">
    <property type="entry name" value="PHOSPHATE-BINDING PROTEIN PSTS"/>
    <property type="match status" value="1"/>
</dbReference>
<evidence type="ECO:0000259" key="3">
    <source>
        <dbReference type="Pfam" id="PF12849"/>
    </source>
</evidence>
<sequence length="364" mass="39562">MNRNRIENNRKVPLTAKRVTITSFIIIAALVDAYLIWALWPKTCPTGQQKLNNSCVLISSNTNLAIAPKAIVSATSSIPLYRTFAEVPNIPQGIFRYGGSTSFAPLRSPAITAQILQAHPGFELSYAAPVVVTQSGSASGIKMLLEGQLSFSQSSRPVKTEEFEEAKTKNFKLEQIPVAIDGVAFYVHRNLSVPGLTVSQIKDIYTGKITNWNQVGGPNLKITPLSRDPKNGGTSEYVQETVMANESFAGTVKQDVQNTTTAIQIVAKTPGGISYATASQVCNQSIKPLSIAREANQNFVSPCMGEQVNKIDFAKDTYPLIRRLFVVIKRDGTFDEQAGLAYANLLLSDQGQQLVNQAGLVPIR</sequence>
<name>A0A8J7A6G2_DESMC</name>
<dbReference type="RefSeq" id="WP_193922045.1">
    <property type="nucleotide sequence ID" value="NZ_JADEXS020000001.1"/>
</dbReference>
<reference evidence="4" key="1">
    <citation type="submission" date="2020-10" db="EMBL/GenBank/DDBJ databases">
        <authorList>
            <person name="Castelo-Branco R."/>
            <person name="Eusebio N."/>
            <person name="Adriana R."/>
            <person name="Vieira A."/>
            <person name="Brugerolle De Fraissinette N."/>
            <person name="Rezende De Castro R."/>
            <person name="Schneider M.P."/>
            <person name="Vasconcelos V."/>
            <person name="Leao P.N."/>
        </authorList>
    </citation>
    <scope>NUCLEOTIDE SEQUENCE</scope>
    <source>
        <strain evidence="4">LEGE 12446</strain>
    </source>
</reference>
<dbReference type="PANTHER" id="PTHR30570">
    <property type="entry name" value="PERIPLASMIC PHOSPHATE BINDING COMPONENT OF PHOSPHATE ABC TRANSPORTER"/>
    <property type="match status" value="1"/>
</dbReference>
<gene>
    <name evidence="4" type="ORF">IQ276_29210</name>
</gene>
<keyword evidence="5" id="KW-1185">Reference proteome</keyword>
<evidence type="ECO:0000313" key="5">
    <source>
        <dbReference type="Proteomes" id="UP000622533"/>
    </source>
</evidence>
<evidence type="ECO:0000313" key="4">
    <source>
        <dbReference type="EMBL" id="MBE9026351.1"/>
    </source>
</evidence>
<dbReference type="InterPro" id="IPR050811">
    <property type="entry name" value="Phosphate_ABC_transporter"/>
</dbReference>
<protein>
    <submittedName>
        <fullName evidence="4">Phosphate ABC transporter substrate-binding protein</fullName>
    </submittedName>
</protein>
<keyword evidence="2" id="KW-0812">Transmembrane</keyword>
<feature type="transmembrane region" description="Helical" evidence="2">
    <location>
        <begin position="21"/>
        <end position="40"/>
    </location>
</feature>
<keyword evidence="2" id="KW-1133">Transmembrane helix</keyword>
<keyword evidence="1" id="KW-0732">Signal</keyword>
<dbReference type="Pfam" id="PF12849">
    <property type="entry name" value="PBP_like_2"/>
    <property type="match status" value="1"/>
</dbReference>
<comment type="caution">
    <text evidence="4">The sequence shown here is derived from an EMBL/GenBank/DDBJ whole genome shotgun (WGS) entry which is preliminary data.</text>
</comment>
<dbReference type="InterPro" id="IPR024370">
    <property type="entry name" value="PBP_domain"/>
</dbReference>
<feature type="domain" description="PBP" evidence="3">
    <location>
        <begin position="95"/>
        <end position="349"/>
    </location>
</feature>